<evidence type="ECO:0000313" key="2">
    <source>
        <dbReference type="EMBL" id="OYD26152.1"/>
    </source>
</evidence>
<evidence type="ECO:0000256" key="1">
    <source>
        <dbReference type="SAM" id="Phobius"/>
    </source>
</evidence>
<keyword evidence="5" id="KW-1185">Reference proteome</keyword>
<organism evidence="2 4">
    <name type="scientific">Oceanimonas baumannii</name>
    <dbReference type="NCBI Taxonomy" id="129578"/>
    <lineage>
        <taxon>Bacteria</taxon>
        <taxon>Pseudomonadati</taxon>
        <taxon>Pseudomonadota</taxon>
        <taxon>Gammaproteobacteria</taxon>
        <taxon>Aeromonadales</taxon>
        <taxon>Aeromonadaceae</taxon>
        <taxon>Oceanimonas</taxon>
    </lineage>
</organism>
<dbReference type="EMBL" id="SODO01000001">
    <property type="protein sequence ID" value="TDW62199.1"/>
    <property type="molecule type" value="Genomic_DNA"/>
</dbReference>
<sequence>MMIKTLFFVLTLLPFTLLGKEQHARWLSNTFRIDPSIKEVTLFIERESSSVPVVLIKPDGSKLYYQRHPDNVSWASTPERDVITLWKPQPGPWQATGKIAGEHGITLLSVFHLQMDALPTRVFQNEVTQLNGQLAYKNTTLDANYYLDGLSLKALLYAEDNNADKDAFSLAPLELGTFKDDGTGADTLPGDGIMTAEIIFDALPGNYLFQAEISNGVLARYVQNKVLLYPQPVRARFTTPDSSRQWRLEFETDSDVLVDSLTITGELINPLEQSVAISGQGRSIDLPPALQPGNYRWRGRAYVTTMDGREIQIKLKDQVVRVVPPLPGPDENHTLAATSFPLWQQWWLWASAALALMLTVAGVWWWRSRKGHQK</sequence>
<accession>A0A235CNJ9</accession>
<protein>
    <submittedName>
        <fullName evidence="3">Uncharacterized protein (TIGR03503 family)</fullName>
    </submittedName>
</protein>
<evidence type="ECO:0000313" key="5">
    <source>
        <dbReference type="Proteomes" id="UP000295058"/>
    </source>
</evidence>
<dbReference type="EMBL" id="NQJF01000001">
    <property type="protein sequence ID" value="OYD26152.1"/>
    <property type="molecule type" value="Genomic_DNA"/>
</dbReference>
<evidence type="ECO:0000313" key="3">
    <source>
        <dbReference type="EMBL" id="TDW62199.1"/>
    </source>
</evidence>
<dbReference type="OrthoDB" id="798937at2"/>
<keyword evidence="1" id="KW-0472">Membrane</keyword>
<feature type="transmembrane region" description="Helical" evidence="1">
    <location>
        <begin position="346"/>
        <end position="366"/>
    </location>
</feature>
<dbReference type="AlphaFoldDB" id="A0A235CNJ9"/>
<dbReference type="RefSeq" id="WP_094276593.1">
    <property type="nucleotide sequence ID" value="NZ_NQJF01000001.1"/>
</dbReference>
<keyword evidence="1" id="KW-1133">Transmembrane helix</keyword>
<reference evidence="2 4" key="1">
    <citation type="submission" date="2017-08" db="EMBL/GenBank/DDBJ databases">
        <title>Draft Genome Sequence of the Marine Bacterium Oceanimonas baumannii ATCC 700832.</title>
        <authorList>
            <person name="Mcclelland W.D."/>
            <person name="Brennan M.A."/>
            <person name="Trachtenberg A.M."/>
            <person name="Maclea K.S."/>
        </authorList>
    </citation>
    <scope>NUCLEOTIDE SEQUENCE [LARGE SCALE GENOMIC DNA]</scope>
    <source>
        <strain evidence="2 4">ATCC 700832</strain>
    </source>
</reference>
<reference evidence="3 5" key="2">
    <citation type="submission" date="2019-03" db="EMBL/GenBank/DDBJ databases">
        <title>Genomic Encyclopedia of Archaeal and Bacterial Type Strains, Phase II (KMG-II): from individual species to whole genera.</title>
        <authorList>
            <person name="Goeker M."/>
        </authorList>
    </citation>
    <scope>NUCLEOTIDE SEQUENCE [LARGE SCALE GENOMIC DNA]</scope>
    <source>
        <strain evidence="3 5">DSM 15594</strain>
    </source>
</reference>
<dbReference type="Proteomes" id="UP000243640">
    <property type="component" value="Unassembled WGS sequence"/>
</dbReference>
<proteinExistence type="predicted"/>
<keyword evidence="1" id="KW-0812">Transmembrane</keyword>
<dbReference type="NCBIfam" id="NF041940">
    <property type="entry name" value="choice_anch_X"/>
    <property type="match status" value="1"/>
</dbReference>
<evidence type="ECO:0000313" key="4">
    <source>
        <dbReference type="Proteomes" id="UP000243640"/>
    </source>
</evidence>
<name>A0A235CNJ9_9GAMM</name>
<dbReference type="Proteomes" id="UP000295058">
    <property type="component" value="Unassembled WGS sequence"/>
</dbReference>
<gene>
    <name evidence="2" type="ORF">B6S09_00785</name>
    <name evidence="3" type="ORF">LY04_00254</name>
</gene>
<comment type="caution">
    <text evidence="2">The sequence shown here is derived from an EMBL/GenBank/DDBJ whole genome shotgun (WGS) entry which is preliminary data.</text>
</comment>